<name>A0ABZ0P0I9_CERBT</name>
<keyword evidence="2" id="KW-1185">Reference proteome</keyword>
<evidence type="ECO:0000313" key="1">
    <source>
        <dbReference type="EMBL" id="WPB05358.1"/>
    </source>
</evidence>
<proteinExistence type="predicted"/>
<dbReference type="InterPro" id="IPR011333">
    <property type="entry name" value="SKP1/BTB/POZ_sf"/>
</dbReference>
<dbReference type="RefSeq" id="XP_065459308.1">
    <property type="nucleotide sequence ID" value="XM_065603236.1"/>
</dbReference>
<dbReference type="Gene3D" id="3.30.710.10">
    <property type="entry name" value="Potassium Channel Kv1.1, Chain A"/>
    <property type="match status" value="1"/>
</dbReference>
<gene>
    <name evidence="1" type="ORF">RHO25_010010</name>
</gene>
<dbReference type="EMBL" id="CP134189">
    <property type="protein sequence ID" value="WPB05358.1"/>
    <property type="molecule type" value="Genomic_DNA"/>
</dbReference>
<evidence type="ECO:0000313" key="2">
    <source>
        <dbReference type="Proteomes" id="UP001302367"/>
    </source>
</evidence>
<reference evidence="1 2" key="1">
    <citation type="submission" date="2023-09" db="EMBL/GenBank/DDBJ databases">
        <title>Complete-Gapless Cercospora beticola genome.</title>
        <authorList>
            <person name="Wyatt N.A."/>
            <person name="Spanner R.E."/>
            <person name="Bolton M.D."/>
        </authorList>
    </citation>
    <scope>NUCLEOTIDE SEQUENCE [LARGE SCALE GENOMIC DNA]</scope>
    <source>
        <strain evidence="1">Cb09-40</strain>
    </source>
</reference>
<dbReference type="Proteomes" id="UP001302367">
    <property type="component" value="Chromosome 6"/>
</dbReference>
<sequence length="190" mass="21509">MAPASTACTSPPSTFTEAQDGIFWLPDEEIDAWERFVLFLYTGKIDLTDPPLAIADSPNPSVDVLCRLWVLGDRRQVPLLMNKCIDAIHSEVVHTWCPPVHMLPYAYANTAPGSALRRFVLLLTARAGELAFDPSIAHFFDEESLRDILRLIWNIEDIRIWRPLEVFILKTCAEYHSHGAGERENCGEEE</sequence>
<protein>
    <recommendedName>
        <fullName evidence="3">BTB domain-containing protein</fullName>
    </recommendedName>
</protein>
<evidence type="ECO:0008006" key="3">
    <source>
        <dbReference type="Google" id="ProtNLM"/>
    </source>
</evidence>
<dbReference type="GeneID" id="90644607"/>
<accession>A0ABZ0P0I9</accession>
<organism evidence="1 2">
    <name type="scientific">Cercospora beticola</name>
    <name type="common">Sugarbeet leaf spot fungus</name>
    <dbReference type="NCBI Taxonomy" id="122368"/>
    <lineage>
        <taxon>Eukaryota</taxon>
        <taxon>Fungi</taxon>
        <taxon>Dikarya</taxon>
        <taxon>Ascomycota</taxon>
        <taxon>Pezizomycotina</taxon>
        <taxon>Dothideomycetes</taxon>
        <taxon>Dothideomycetidae</taxon>
        <taxon>Mycosphaerellales</taxon>
        <taxon>Mycosphaerellaceae</taxon>
        <taxon>Cercospora</taxon>
    </lineage>
</organism>